<accession>A0A2W5Z8Y4</accession>
<gene>
    <name evidence="2" type="ORF">DLM65_11075</name>
</gene>
<protein>
    <submittedName>
        <fullName evidence="2">Transglutaminase family protein</fullName>
    </submittedName>
</protein>
<dbReference type="Pfam" id="PF08379">
    <property type="entry name" value="Bact_transglu_N"/>
    <property type="match status" value="1"/>
</dbReference>
<organism evidence="2 3">
    <name type="scientific">Candidatus Aeolococcus gillhamiae</name>
    <dbReference type="NCBI Taxonomy" id="3127015"/>
    <lineage>
        <taxon>Bacteria</taxon>
        <taxon>Bacillati</taxon>
        <taxon>Candidatus Dormiibacterota</taxon>
        <taxon>Candidatus Dormibacteria</taxon>
        <taxon>Candidatus Aeolococcales</taxon>
        <taxon>Candidatus Aeolococcaceae</taxon>
        <taxon>Candidatus Aeolococcus</taxon>
    </lineage>
</organism>
<dbReference type="SMART" id="SM00460">
    <property type="entry name" value="TGc"/>
    <property type="match status" value="1"/>
</dbReference>
<dbReference type="InterPro" id="IPR002931">
    <property type="entry name" value="Transglutaminase-like"/>
</dbReference>
<dbReference type="Gene3D" id="3.10.620.30">
    <property type="match status" value="1"/>
</dbReference>
<dbReference type="PANTHER" id="PTHR33490">
    <property type="entry name" value="BLR5614 PROTEIN-RELATED"/>
    <property type="match status" value="1"/>
</dbReference>
<dbReference type="SUPFAM" id="SSF54001">
    <property type="entry name" value="Cysteine proteinases"/>
    <property type="match status" value="1"/>
</dbReference>
<sequence>MKLPLGDEFDSFDDPVDLTGVDTSAIDWTRVRRSAYVIQQSITYQYDGPVHRLRQRLVVQPREHHGDQRRVSRRVEVVDATAKRVRAAPDAFGNHVVDIEVPYVAEQVTFLSSSVVERRSDQQHLAAGSLLHDRRLLDTTPLTAADGDLDALINDLRDTRLQGSELALAACHRVYQLMTYAHDVTTVRTTATEAFAKRTGVCQDFAHVLLAITRGLGLPSRYVSGQLLGSGGSHAWVEVLVPDGAGHARVMALDPTHGCSVGMTYLTVAVGRDYADVAPVSGSYVAPHAGTLTMRKRVSLMRIDNDEGEDKLVS</sequence>
<feature type="domain" description="Transglutaminase-like" evidence="1">
    <location>
        <begin position="194"/>
        <end position="257"/>
    </location>
</feature>
<dbReference type="EMBL" id="QHBU01000212">
    <property type="protein sequence ID" value="PZR79296.1"/>
    <property type="molecule type" value="Genomic_DNA"/>
</dbReference>
<evidence type="ECO:0000259" key="1">
    <source>
        <dbReference type="SMART" id="SM00460"/>
    </source>
</evidence>
<dbReference type="PANTHER" id="PTHR33490:SF6">
    <property type="entry name" value="SLL1049 PROTEIN"/>
    <property type="match status" value="1"/>
</dbReference>
<evidence type="ECO:0000313" key="2">
    <source>
        <dbReference type="EMBL" id="PZR79296.1"/>
    </source>
</evidence>
<dbReference type="Proteomes" id="UP000248724">
    <property type="component" value="Unassembled WGS sequence"/>
</dbReference>
<dbReference type="AlphaFoldDB" id="A0A2W5Z8Y4"/>
<dbReference type="InterPro" id="IPR013589">
    <property type="entry name" value="Bac_transglu_N"/>
</dbReference>
<comment type="caution">
    <text evidence="2">The sequence shown here is derived from an EMBL/GenBank/DDBJ whole genome shotgun (WGS) entry which is preliminary data.</text>
</comment>
<dbReference type="Pfam" id="PF01841">
    <property type="entry name" value="Transglut_core"/>
    <property type="match status" value="1"/>
</dbReference>
<name>A0A2W5Z8Y4_9BACT</name>
<proteinExistence type="predicted"/>
<reference evidence="2 3" key="1">
    <citation type="journal article" date="2017" name="Nature">
        <title>Atmospheric trace gases support primary production in Antarctic desert surface soil.</title>
        <authorList>
            <person name="Ji M."/>
            <person name="Greening C."/>
            <person name="Vanwonterghem I."/>
            <person name="Carere C.R."/>
            <person name="Bay S.K."/>
            <person name="Steen J.A."/>
            <person name="Montgomery K."/>
            <person name="Lines T."/>
            <person name="Beardall J."/>
            <person name="van Dorst J."/>
            <person name="Snape I."/>
            <person name="Stott M.B."/>
            <person name="Hugenholtz P."/>
            <person name="Ferrari B.C."/>
        </authorList>
    </citation>
    <scope>NUCLEOTIDE SEQUENCE [LARGE SCALE GENOMIC DNA]</scope>
    <source>
        <strain evidence="2">RRmetagenome_bin12</strain>
    </source>
</reference>
<evidence type="ECO:0000313" key="3">
    <source>
        <dbReference type="Proteomes" id="UP000248724"/>
    </source>
</evidence>
<dbReference type="InterPro" id="IPR038765">
    <property type="entry name" value="Papain-like_cys_pep_sf"/>
</dbReference>